<evidence type="ECO:0000313" key="3">
    <source>
        <dbReference type="Proteomes" id="UP001302602"/>
    </source>
</evidence>
<feature type="chain" id="PRO_5042989261" evidence="1">
    <location>
        <begin position="24"/>
        <end position="111"/>
    </location>
</feature>
<comment type="caution">
    <text evidence="2">The sequence shown here is derived from an EMBL/GenBank/DDBJ whole genome shotgun (WGS) entry which is preliminary data.</text>
</comment>
<keyword evidence="3" id="KW-1185">Reference proteome</keyword>
<dbReference type="Proteomes" id="UP001302602">
    <property type="component" value="Unassembled WGS sequence"/>
</dbReference>
<evidence type="ECO:0000313" key="2">
    <source>
        <dbReference type="EMBL" id="KAK4127294.1"/>
    </source>
</evidence>
<dbReference type="EMBL" id="MU853224">
    <property type="protein sequence ID" value="KAK4127294.1"/>
    <property type="molecule type" value="Genomic_DNA"/>
</dbReference>
<dbReference type="RefSeq" id="XP_062651065.1">
    <property type="nucleotide sequence ID" value="XM_062786206.1"/>
</dbReference>
<feature type="signal peptide" evidence="1">
    <location>
        <begin position="1"/>
        <end position="23"/>
    </location>
</feature>
<evidence type="ECO:0000256" key="1">
    <source>
        <dbReference type="SAM" id="SignalP"/>
    </source>
</evidence>
<proteinExistence type="predicted"/>
<accession>A0AAN6U6R6</accession>
<reference evidence="2" key="1">
    <citation type="journal article" date="2023" name="Mol. Phylogenet. Evol.">
        <title>Genome-scale phylogeny and comparative genomics of the fungal order Sordariales.</title>
        <authorList>
            <person name="Hensen N."/>
            <person name="Bonometti L."/>
            <person name="Westerberg I."/>
            <person name="Brannstrom I.O."/>
            <person name="Guillou S."/>
            <person name="Cros-Aarteil S."/>
            <person name="Calhoun S."/>
            <person name="Haridas S."/>
            <person name="Kuo A."/>
            <person name="Mondo S."/>
            <person name="Pangilinan J."/>
            <person name="Riley R."/>
            <person name="LaButti K."/>
            <person name="Andreopoulos B."/>
            <person name="Lipzen A."/>
            <person name="Chen C."/>
            <person name="Yan M."/>
            <person name="Daum C."/>
            <person name="Ng V."/>
            <person name="Clum A."/>
            <person name="Steindorff A."/>
            <person name="Ohm R.A."/>
            <person name="Martin F."/>
            <person name="Silar P."/>
            <person name="Natvig D.O."/>
            <person name="Lalanne C."/>
            <person name="Gautier V."/>
            <person name="Ament-Velasquez S.L."/>
            <person name="Kruys A."/>
            <person name="Hutchinson M.I."/>
            <person name="Powell A.J."/>
            <person name="Barry K."/>
            <person name="Miller A.N."/>
            <person name="Grigoriev I.V."/>
            <person name="Debuchy R."/>
            <person name="Gladieux P."/>
            <person name="Hiltunen Thoren M."/>
            <person name="Johannesson H."/>
        </authorList>
    </citation>
    <scope>NUCLEOTIDE SEQUENCE</scope>
    <source>
        <strain evidence="2">CBS 731.68</strain>
    </source>
</reference>
<reference evidence="2" key="2">
    <citation type="submission" date="2023-05" db="EMBL/GenBank/DDBJ databases">
        <authorList>
            <consortium name="Lawrence Berkeley National Laboratory"/>
            <person name="Steindorff A."/>
            <person name="Hensen N."/>
            <person name="Bonometti L."/>
            <person name="Westerberg I."/>
            <person name="Brannstrom I.O."/>
            <person name="Guillou S."/>
            <person name="Cros-Aarteil S."/>
            <person name="Calhoun S."/>
            <person name="Haridas S."/>
            <person name="Kuo A."/>
            <person name="Mondo S."/>
            <person name="Pangilinan J."/>
            <person name="Riley R."/>
            <person name="Labutti K."/>
            <person name="Andreopoulos B."/>
            <person name="Lipzen A."/>
            <person name="Chen C."/>
            <person name="Yanf M."/>
            <person name="Daum C."/>
            <person name="Ng V."/>
            <person name="Clum A."/>
            <person name="Ohm R."/>
            <person name="Martin F."/>
            <person name="Silar P."/>
            <person name="Natvig D."/>
            <person name="Lalanne C."/>
            <person name="Gautier V."/>
            <person name="Ament-Velasquez S.L."/>
            <person name="Kruys A."/>
            <person name="Hutchinson M.I."/>
            <person name="Powell A.J."/>
            <person name="Barry K."/>
            <person name="Miller A.N."/>
            <person name="Grigoriev I.V."/>
            <person name="Debuchy R."/>
            <person name="Gladieux P."/>
            <person name="Thoren M.H."/>
            <person name="Johannesson H."/>
        </authorList>
    </citation>
    <scope>NUCLEOTIDE SEQUENCE</scope>
    <source>
        <strain evidence="2">CBS 731.68</strain>
    </source>
</reference>
<keyword evidence="1" id="KW-0732">Signal</keyword>
<gene>
    <name evidence="2" type="ORF">N657DRAFT_204085</name>
</gene>
<name>A0AAN6U6R6_9PEZI</name>
<dbReference type="AlphaFoldDB" id="A0AAN6U6R6"/>
<organism evidence="2 3">
    <name type="scientific">Parathielavia appendiculata</name>
    <dbReference type="NCBI Taxonomy" id="2587402"/>
    <lineage>
        <taxon>Eukaryota</taxon>
        <taxon>Fungi</taxon>
        <taxon>Dikarya</taxon>
        <taxon>Ascomycota</taxon>
        <taxon>Pezizomycotina</taxon>
        <taxon>Sordariomycetes</taxon>
        <taxon>Sordariomycetidae</taxon>
        <taxon>Sordariales</taxon>
        <taxon>Chaetomiaceae</taxon>
        <taxon>Parathielavia</taxon>
    </lineage>
</organism>
<sequence>MAGCIAVVKGYLLLGFAIQKAVCGRVSLWQSVRDSALFRRTHMAQKCHHEQPVLYGGISGVLGLTGYPNPADSYTEHGKLLYDNAQVACQASVPCMGRVLNCGHLVIHYLR</sequence>
<dbReference type="GeneID" id="87822972"/>
<protein>
    <submittedName>
        <fullName evidence="2">Uncharacterized protein</fullName>
    </submittedName>
</protein>